<evidence type="ECO:0000256" key="3">
    <source>
        <dbReference type="ARBA" id="ARBA00022692"/>
    </source>
</evidence>
<dbReference type="AlphaFoldDB" id="A8LMI9"/>
<dbReference type="GO" id="GO:0005886">
    <property type="term" value="C:plasma membrane"/>
    <property type="evidence" value="ECO:0007669"/>
    <property type="project" value="UniProtKB-SubCell"/>
</dbReference>
<evidence type="ECO:0000256" key="1">
    <source>
        <dbReference type="ARBA" id="ARBA00004651"/>
    </source>
</evidence>
<dbReference type="GO" id="GO:0015171">
    <property type="term" value="F:amino acid transmembrane transporter activity"/>
    <property type="evidence" value="ECO:0007669"/>
    <property type="project" value="TreeGrafter"/>
</dbReference>
<sequence length="203" mass="21054">MTLAAFASIAFIHLLAAISPGPSFVVITRTAAAEGLGAGLLLALAFGVGATVWAGAALLGLAALFQVMPVLLTAMKLAGAAFLLFVAFMMWRHAPDPLPEASGTVPRTGWATFRLGLFTQLSNPKVPVFFGAVFVGVLPADISGGEIALVLALVLLVEGLWYVVVARLFSLPGPRAVYMRAKTWIDRVLGGALALVGARIALS</sequence>
<dbReference type="RefSeq" id="WP_012178464.1">
    <property type="nucleotide sequence ID" value="NC_009952.1"/>
</dbReference>
<keyword evidence="4 6" id="KW-1133">Transmembrane helix</keyword>
<evidence type="ECO:0000313" key="8">
    <source>
        <dbReference type="Proteomes" id="UP000006833"/>
    </source>
</evidence>
<feature type="transmembrane region" description="Helical" evidence="6">
    <location>
        <begin position="147"/>
        <end position="164"/>
    </location>
</feature>
<protein>
    <submittedName>
        <fullName evidence="7">Putative LysE type translocator</fullName>
    </submittedName>
</protein>
<accession>A8LMI9</accession>
<keyword evidence="8" id="KW-1185">Reference proteome</keyword>
<feature type="transmembrane region" description="Helical" evidence="6">
    <location>
        <begin position="42"/>
        <end position="65"/>
    </location>
</feature>
<dbReference type="STRING" id="398580.Dshi_1792"/>
<dbReference type="eggNOG" id="COG1280">
    <property type="taxonomic scope" value="Bacteria"/>
</dbReference>
<feature type="transmembrane region" description="Helical" evidence="6">
    <location>
        <begin position="77"/>
        <end position="94"/>
    </location>
</feature>
<proteinExistence type="predicted"/>
<reference evidence="8" key="1">
    <citation type="journal article" date="2010" name="ISME J.">
        <title>The complete genome sequence of the algal symbiont Dinoroseobacter shibae: a hitchhiker's guide to life in the sea.</title>
        <authorList>
            <person name="Wagner-Dobler I."/>
            <person name="Ballhausen B."/>
            <person name="Berger M."/>
            <person name="Brinkhoff T."/>
            <person name="Buchholz I."/>
            <person name="Bunk B."/>
            <person name="Cypionka H."/>
            <person name="Daniel R."/>
            <person name="Drepper T."/>
            <person name="Gerdts G."/>
            <person name="Hahnke S."/>
            <person name="Han C."/>
            <person name="Jahn D."/>
            <person name="Kalhoefer D."/>
            <person name="Kiss H."/>
            <person name="Klenk H.P."/>
            <person name="Kyrpides N."/>
            <person name="Liebl W."/>
            <person name="Liesegang H."/>
            <person name="Meincke L."/>
            <person name="Pati A."/>
            <person name="Petersen J."/>
            <person name="Piekarski T."/>
            <person name="Pommerenke C."/>
            <person name="Pradella S."/>
            <person name="Pukall R."/>
            <person name="Rabus R."/>
            <person name="Stackebrandt E."/>
            <person name="Thole S."/>
            <person name="Thompson L."/>
            <person name="Tielen P."/>
            <person name="Tomasch J."/>
            <person name="von Jan M."/>
            <person name="Wanphrut N."/>
            <person name="Wichels A."/>
            <person name="Zech H."/>
            <person name="Simon M."/>
        </authorList>
    </citation>
    <scope>NUCLEOTIDE SEQUENCE [LARGE SCALE GENOMIC DNA]</scope>
    <source>
        <strain evidence="8">DSM 16493 / NCIMB 14021 / DFL 12</strain>
    </source>
</reference>
<dbReference type="PANTHER" id="PTHR30086:SF19">
    <property type="entry name" value="THREONINE EFFLUX PROTEIN"/>
    <property type="match status" value="1"/>
</dbReference>
<comment type="subcellular location">
    <subcellularLocation>
        <location evidence="1">Cell membrane</location>
        <topology evidence="1">Multi-pass membrane protein</topology>
    </subcellularLocation>
</comment>
<evidence type="ECO:0000256" key="5">
    <source>
        <dbReference type="ARBA" id="ARBA00023136"/>
    </source>
</evidence>
<dbReference type="OrthoDB" id="9804822at2"/>
<keyword evidence="2" id="KW-1003">Cell membrane</keyword>
<evidence type="ECO:0000256" key="2">
    <source>
        <dbReference type="ARBA" id="ARBA00022475"/>
    </source>
</evidence>
<keyword evidence="5 6" id="KW-0472">Membrane</keyword>
<dbReference type="HOGENOM" id="CLU_079569_0_0_5"/>
<dbReference type="Pfam" id="PF01810">
    <property type="entry name" value="LysE"/>
    <property type="match status" value="1"/>
</dbReference>
<name>A8LMI9_DINSH</name>
<keyword evidence="3 6" id="KW-0812">Transmembrane</keyword>
<dbReference type="InterPro" id="IPR001123">
    <property type="entry name" value="LeuE-type"/>
</dbReference>
<dbReference type="PANTHER" id="PTHR30086">
    <property type="entry name" value="ARGININE EXPORTER PROTEIN ARGO"/>
    <property type="match status" value="1"/>
</dbReference>
<dbReference type="EMBL" id="CP000830">
    <property type="protein sequence ID" value="ABV93534.1"/>
    <property type="molecule type" value="Genomic_DNA"/>
</dbReference>
<evidence type="ECO:0000313" key="7">
    <source>
        <dbReference type="EMBL" id="ABV93534.1"/>
    </source>
</evidence>
<evidence type="ECO:0000256" key="4">
    <source>
        <dbReference type="ARBA" id="ARBA00022989"/>
    </source>
</evidence>
<organism evidence="7 8">
    <name type="scientific">Dinoroseobacter shibae (strain DSM 16493 / NCIMB 14021 / DFL 12)</name>
    <dbReference type="NCBI Taxonomy" id="398580"/>
    <lineage>
        <taxon>Bacteria</taxon>
        <taxon>Pseudomonadati</taxon>
        <taxon>Pseudomonadota</taxon>
        <taxon>Alphaproteobacteria</taxon>
        <taxon>Rhodobacterales</taxon>
        <taxon>Roseobacteraceae</taxon>
        <taxon>Dinoroseobacter</taxon>
    </lineage>
</organism>
<dbReference type="KEGG" id="dsh:Dshi_1792"/>
<gene>
    <name evidence="7" type="ordered locus">Dshi_1792</name>
</gene>
<evidence type="ECO:0000256" key="6">
    <source>
        <dbReference type="SAM" id="Phobius"/>
    </source>
</evidence>
<dbReference type="Proteomes" id="UP000006833">
    <property type="component" value="Chromosome"/>
</dbReference>